<dbReference type="OrthoDB" id="6419443at2759"/>
<dbReference type="GO" id="GO:0070042">
    <property type="term" value="F:rRNA (uridine-N3-)-methyltransferase activity"/>
    <property type="evidence" value="ECO:0007669"/>
    <property type="project" value="EnsemblFungi"/>
</dbReference>
<gene>
    <name evidence="2" type="ORF">PACTADRAFT_49806</name>
</gene>
<reference evidence="3" key="1">
    <citation type="submission" date="2016-05" db="EMBL/GenBank/DDBJ databases">
        <title>Comparative genomics of biotechnologically important yeasts.</title>
        <authorList>
            <consortium name="DOE Joint Genome Institute"/>
            <person name="Riley R."/>
            <person name="Haridas S."/>
            <person name="Wolfe K.H."/>
            <person name="Lopes M.R."/>
            <person name="Hittinger C.T."/>
            <person name="Goker M."/>
            <person name="Salamov A."/>
            <person name="Wisecaver J."/>
            <person name="Long T.M."/>
            <person name="Aerts A.L."/>
            <person name="Barry K."/>
            <person name="Choi C."/>
            <person name="Clum A."/>
            <person name="Coughlan A.Y."/>
            <person name="Deshpande S."/>
            <person name="Douglass A.P."/>
            <person name="Hanson S.J."/>
            <person name="Klenk H.-P."/>
            <person name="Labutti K."/>
            <person name="Lapidus A."/>
            <person name="Lindquist E."/>
            <person name="Lipzen A."/>
            <person name="Meier-Kolthoff J.P."/>
            <person name="Ohm R.A."/>
            <person name="Otillar R.P."/>
            <person name="Pangilinan J."/>
            <person name="Peng Y."/>
            <person name="Rokas A."/>
            <person name="Rosa C.A."/>
            <person name="Scheuner C."/>
            <person name="Sibirny A.A."/>
            <person name="Slot J.C."/>
            <person name="Stielow J.B."/>
            <person name="Sun H."/>
            <person name="Kurtzman C.P."/>
            <person name="Blackwell M."/>
            <person name="Grigoriev I.V."/>
            <person name="Jeffries T.W."/>
        </authorList>
    </citation>
    <scope>NUCLEOTIDE SEQUENCE [LARGE SCALE GENOMIC DNA]</scope>
    <source>
        <strain evidence="3">NRRL Y-2460</strain>
    </source>
</reference>
<organism evidence="2 3">
    <name type="scientific">Pachysolen tannophilus NRRL Y-2460</name>
    <dbReference type="NCBI Taxonomy" id="669874"/>
    <lineage>
        <taxon>Eukaryota</taxon>
        <taxon>Fungi</taxon>
        <taxon>Dikarya</taxon>
        <taxon>Ascomycota</taxon>
        <taxon>Saccharomycotina</taxon>
        <taxon>Pichiomycetes</taxon>
        <taxon>Pachysolenaceae</taxon>
        <taxon>Pachysolen</taxon>
    </lineage>
</organism>
<protein>
    <recommendedName>
        <fullName evidence="4">25S rRNA (Uridine(2843)-N(3))-methyltransferase</fullName>
    </recommendedName>
</protein>
<evidence type="ECO:0000313" key="2">
    <source>
        <dbReference type="EMBL" id="ODV96462.1"/>
    </source>
</evidence>
<dbReference type="InterPro" id="IPR021463">
    <property type="entry name" value="Methyltransf_34"/>
</dbReference>
<sequence length="336" mass="38776">MSSRRIARRHAKLEREKQDGGGVVDEDGTEKSNTNLIPTSSNYQYDVDDILRLFKTCFDQVLSDQPLLQEKIQAVKSDLFNRDYITAFDDESKRCAYVARWSPARSLSYSSLFAHLQKIRNILSDFNNELENDDINVVCIGGGAGAELVGISSVFCRSRESFSSSKRKIKIRLIDIADWSDIVFKISSYINTNWLYNGDGVFNTDFIKTDVLELTNLSEFFTPAKLITLLFTTNELFQENKKKALLFLQKLNQFCSKGCLLLITESAGSYSHIEIGSKKFPLQYLIDTILCGKPGEIGNWEIIDENDSTWYRLDKNYNYDLRLENMRFFYRLYRKL</sequence>
<evidence type="ECO:0008006" key="4">
    <source>
        <dbReference type="Google" id="ProtNLM"/>
    </source>
</evidence>
<dbReference type="AlphaFoldDB" id="A0A1E4TXH3"/>
<feature type="region of interest" description="Disordered" evidence="1">
    <location>
        <begin position="1"/>
        <end position="38"/>
    </location>
</feature>
<dbReference type="GO" id="GO:0005737">
    <property type="term" value="C:cytoplasm"/>
    <property type="evidence" value="ECO:0007669"/>
    <property type="project" value="EnsemblFungi"/>
</dbReference>
<dbReference type="Proteomes" id="UP000094236">
    <property type="component" value="Unassembled WGS sequence"/>
</dbReference>
<proteinExistence type="predicted"/>
<dbReference type="GO" id="GO:0070475">
    <property type="term" value="P:rRNA base methylation"/>
    <property type="evidence" value="ECO:0007669"/>
    <property type="project" value="EnsemblFungi"/>
</dbReference>
<feature type="compositionally biased region" description="Basic residues" evidence="1">
    <location>
        <begin position="1"/>
        <end position="12"/>
    </location>
</feature>
<evidence type="ECO:0000313" key="3">
    <source>
        <dbReference type="Proteomes" id="UP000094236"/>
    </source>
</evidence>
<dbReference type="EMBL" id="KV454013">
    <property type="protein sequence ID" value="ODV96462.1"/>
    <property type="molecule type" value="Genomic_DNA"/>
</dbReference>
<dbReference type="Pfam" id="PF11312">
    <property type="entry name" value="Methyltransf_34"/>
    <property type="match status" value="1"/>
</dbReference>
<accession>A0A1E4TXH3</accession>
<name>A0A1E4TXH3_PACTA</name>
<keyword evidence="3" id="KW-1185">Reference proteome</keyword>
<evidence type="ECO:0000256" key="1">
    <source>
        <dbReference type="SAM" id="MobiDB-lite"/>
    </source>
</evidence>
<dbReference type="STRING" id="669874.A0A1E4TXH3"/>